<reference evidence="2 3" key="1">
    <citation type="submission" date="2020-08" db="EMBL/GenBank/DDBJ databases">
        <title>Genomic Encyclopedia of Type Strains, Phase III (KMG-III): the genomes of soil and plant-associated and newly described type strains.</title>
        <authorList>
            <person name="Whitman W."/>
        </authorList>
    </citation>
    <scope>NUCLEOTIDE SEQUENCE [LARGE SCALE GENOMIC DNA]</scope>
    <source>
        <strain evidence="2 3">CECT 7015</strain>
    </source>
</reference>
<keyword evidence="1" id="KW-0812">Transmembrane</keyword>
<dbReference type="Proteomes" id="UP000554520">
    <property type="component" value="Unassembled WGS sequence"/>
</dbReference>
<feature type="transmembrane region" description="Helical" evidence="1">
    <location>
        <begin position="7"/>
        <end position="23"/>
    </location>
</feature>
<sequence>MSSTKFIAFWTPMVISILVYWHYELRNPTSLKWRDASEPKIVYVWFLSAVSFFLSLAAIIFVP</sequence>
<protein>
    <submittedName>
        <fullName evidence="2">Uncharacterized protein</fullName>
    </submittedName>
</protein>
<comment type="caution">
    <text evidence="2">The sequence shown here is derived from an EMBL/GenBank/DDBJ whole genome shotgun (WGS) entry which is preliminary data.</text>
</comment>
<evidence type="ECO:0000313" key="3">
    <source>
        <dbReference type="Proteomes" id="UP000554520"/>
    </source>
</evidence>
<feature type="transmembrane region" description="Helical" evidence="1">
    <location>
        <begin position="43"/>
        <end position="62"/>
    </location>
</feature>
<keyword evidence="1" id="KW-0472">Membrane</keyword>
<evidence type="ECO:0000313" key="2">
    <source>
        <dbReference type="EMBL" id="MBB3149877.1"/>
    </source>
</evidence>
<gene>
    <name evidence="2" type="ORF">FHS21_006334</name>
</gene>
<proteinExistence type="predicted"/>
<dbReference type="EMBL" id="JACHXN010000048">
    <property type="protein sequence ID" value="MBB3149877.1"/>
    <property type="molecule type" value="Genomic_DNA"/>
</dbReference>
<keyword evidence="1" id="KW-1133">Transmembrane helix</keyword>
<keyword evidence="3" id="KW-1185">Reference proteome</keyword>
<dbReference type="AlphaFoldDB" id="A0A839UH22"/>
<evidence type="ECO:0000256" key="1">
    <source>
        <dbReference type="SAM" id="Phobius"/>
    </source>
</evidence>
<name>A0A839UH22_9HYPH</name>
<accession>A0A839UH22</accession>
<organism evidence="2 3">
    <name type="scientific">Phyllobacterium trifolii</name>
    <dbReference type="NCBI Taxonomy" id="300193"/>
    <lineage>
        <taxon>Bacteria</taxon>
        <taxon>Pseudomonadati</taxon>
        <taxon>Pseudomonadota</taxon>
        <taxon>Alphaproteobacteria</taxon>
        <taxon>Hyphomicrobiales</taxon>
        <taxon>Phyllobacteriaceae</taxon>
        <taxon>Phyllobacterium</taxon>
    </lineage>
</organism>